<feature type="domain" description="ABC transporter" evidence="5">
    <location>
        <begin position="23"/>
        <end position="127"/>
    </location>
</feature>
<dbReference type="InterPro" id="IPR003439">
    <property type="entry name" value="ABC_transporter-like_ATP-bd"/>
</dbReference>
<proteinExistence type="inferred from homology"/>
<dbReference type="PANTHER" id="PTHR43553">
    <property type="entry name" value="HEAVY METAL TRANSPORTER"/>
    <property type="match status" value="1"/>
</dbReference>
<feature type="non-terminal residue" evidence="6">
    <location>
        <position position="129"/>
    </location>
</feature>
<evidence type="ECO:0000256" key="2">
    <source>
        <dbReference type="ARBA" id="ARBA00022448"/>
    </source>
</evidence>
<evidence type="ECO:0000256" key="4">
    <source>
        <dbReference type="ARBA" id="ARBA00022840"/>
    </source>
</evidence>
<sequence length="129" mass="14315">MKAGWRLDRVTVCADDGSGGELLRSVSLCMVPGTVTLIVGRNGAGKSTLLETMAGLRALKSGRIEVDGQPLWRGAKPRREALLRYGAALQRSESQWFARSIRDELHYSMKPYGFDGHERERRAADALRQ</sequence>
<keyword evidence="7" id="KW-1185">Reference proteome</keyword>
<keyword evidence="3" id="KW-0547">Nucleotide-binding</keyword>
<evidence type="ECO:0000313" key="6">
    <source>
        <dbReference type="EMBL" id="EXX91160.1"/>
    </source>
</evidence>
<dbReference type="GO" id="GO:0043190">
    <property type="term" value="C:ATP-binding cassette (ABC) transporter complex"/>
    <property type="evidence" value="ECO:0007669"/>
    <property type="project" value="TreeGrafter"/>
</dbReference>
<reference evidence="6 7" key="1">
    <citation type="submission" date="2014-02" db="EMBL/GenBank/DDBJ databases">
        <title>Genome sequence of Paenibacillus darwinianus reveals adaptive mechanisms for survival in Antarctic soils.</title>
        <authorList>
            <person name="Dsouza M."/>
            <person name="Taylor M.W."/>
            <person name="Turner S.J."/>
            <person name="Aislabie J."/>
        </authorList>
    </citation>
    <scope>NUCLEOTIDE SEQUENCE [LARGE SCALE GENOMIC DNA]</scope>
    <source>
        <strain evidence="6 7">CE1</strain>
    </source>
</reference>
<dbReference type="EMBL" id="JFHU01000040">
    <property type="protein sequence ID" value="EXX91160.1"/>
    <property type="molecule type" value="Genomic_DNA"/>
</dbReference>
<evidence type="ECO:0000313" key="7">
    <source>
        <dbReference type="Proteomes" id="UP000053750"/>
    </source>
</evidence>
<evidence type="ECO:0000256" key="1">
    <source>
        <dbReference type="ARBA" id="ARBA00005417"/>
    </source>
</evidence>
<dbReference type="InterPro" id="IPR050095">
    <property type="entry name" value="ECF_ABC_transporter_ATP-bd"/>
</dbReference>
<dbReference type="SUPFAM" id="SSF52540">
    <property type="entry name" value="P-loop containing nucleoside triphosphate hydrolases"/>
    <property type="match status" value="1"/>
</dbReference>
<dbReference type="AlphaFoldDB" id="A0A9W5W7Y3"/>
<dbReference type="Gene3D" id="3.40.50.300">
    <property type="entry name" value="P-loop containing nucleotide triphosphate hydrolases"/>
    <property type="match status" value="1"/>
</dbReference>
<keyword evidence="2" id="KW-0813">Transport</keyword>
<dbReference type="Pfam" id="PF00005">
    <property type="entry name" value="ABC_tran"/>
    <property type="match status" value="1"/>
</dbReference>
<gene>
    <name evidence="6" type="ORF">BG53_12275</name>
</gene>
<dbReference type="Proteomes" id="UP000053750">
    <property type="component" value="Unassembled WGS sequence"/>
</dbReference>
<dbReference type="OrthoDB" id="2035889at2"/>
<keyword evidence="4" id="KW-0067">ATP-binding</keyword>
<evidence type="ECO:0000259" key="5">
    <source>
        <dbReference type="Pfam" id="PF00005"/>
    </source>
</evidence>
<evidence type="ECO:0000256" key="3">
    <source>
        <dbReference type="ARBA" id="ARBA00022741"/>
    </source>
</evidence>
<comment type="caution">
    <text evidence="6">The sequence shown here is derived from an EMBL/GenBank/DDBJ whole genome shotgun (WGS) entry which is preliminary data.</text>
</comment>
<dbReference type="GO" id="GO:0005524">
    <property type="term" value="F:ATP binding"/>
    <property type="evidence" value="ECO:0007669"/>
    <property type="project" value="UniProtKB-KW"/>
</dbReference>
<dbReference type="GO" id="GO:0016887">
    <property type="term" value="F:ATP hydrolysis activity"/>
    <property type="evidence" value="ECO:0007669"/>
    <property type="project" value="InterPro"/>
</dbReference>
<dbReference type="RefSeq" id="WP_036716422.1">
    <property type="nucleotide sequence ID" value="NZ_KK082279.1"/>
</dbReference>
<name>A0A9W5W7Y3_9BACL</name>
<accession>A0A9W5W7Y3</accession>
<organism evidence="6 7">
    <name type="scientific">Paenibacillus darwinianus</name>
    <dbReference type="NCBI Taxonomy" id="1380763"/>
    <lineage>
        <taxon>Bacteria</taxon>
        <taxon>Bacillati</taxon>
        <taxon>Bacillota</taxon>
        <taxon>Bacilli</taxon>
        <taxon>Bacillales</taxon>
        <taxon>Paenibacillaceae</taxon>
        <taxon>Paenibacillus</taxon>
    </lineage>
</organism>
<dbReference type="GO" id="GO:0042626">
    <property type="term" value="F:ATPase-coupled transmembrane transporter activity"/>
    <property type="evidence" value="ECO:0007669"/>
    <property type="project" value="TreeGrafter"/>
</dbReference>
<protein>
    <recommendedName>
        <fullName evidence="5">ABC transporter domain-containing protein</fullName>
    </recommendedName>
</protein>
<comment type="similarity">
    <text evidence="1">Belongs to the ABC transporter superfamily.</text>
</comment>
<dbReference type="InterPro" id="IPR027417">
    <property type="entry name" value="P-loop_NTPase"/>
</dbReference>